<dbReference type="AlphaFoldDB" id="A0A833T1S3"/>
<comment type="caution">
    <text evidence="1">The sequence shown here is derived from an EMBL/GenBank/DDBJ whole genome shotgun (WGS) entry which is preliminary data.</text>
</comment>
<dbReference type="Proteomes" id="UP000602510">
    <property type="component" value="Unassembled WGS sequence"/>
</dbReference>
<proteinExistence type="predicted"/>
<sequence>MSPPACQYSAHSYVREMTSSEHSELLDKFADQVTAATHVNELKLKQVDYAEHPVLPWKVRVETDSSMASDETTFFLKDHMIVRLNEEVFFEKTWEKEIPRQFV</sequence>
<reference evidence="1" key="1">
    <citation type="submission" date="2020-04" db="EMBL/GenBank/DDBJ databases">
        <title>Hybrid Assembly of Korean Phytophthora infestans isolates.</title>
        <authorList>
            <person name="Prokchorchik M."/>
            <person name="Lee Y."/>
            <person name="Seo J."/>
            <person name="Cho J.-H."/>
            <person name="Park Y.-E."/>
            <person name="Jang D.-C."/>
            <person name="Im J.-S."/>
            <person name="Choi J.-G."/>
            <person name="Park H.-J."/>
            <person name="Lee G.-B."/>
            <person name="Lee Y.-G."/>
            <person name="Hong S.-Y."/>
            <person name="Cho K."/>
            <person name="Sohn K.H."/>
        </authorList>
    </citation>
    <scope>NUCLEOTIDE SEQUENCE</scope>
    <source>
        <strain evidence="1">KR_1_A1</strain>
    </source>
</reference>
<gene>
    <name evidence="1" type="ORF">GN244_ATG06756</name>
</gene>
<keyword evidence="2" id="KW-1185">Reference proteome</keyword>
<evidence type="ECO:0000313" key="2">
    <source>
        <dbReference type="Proteomes" id="UP000602510"/>
    </source>
</evidence>
<organism evidence="1 2">
    <name type="scientific">Phytophthora infestans</name>
    <name type="common">Potato late blight agent</name>
    <name type="synonym">Botrytis infestans</name>
    <dbReference type="NCBI Taxonomy" id="4787"/>
    <lineage>
        <taxon>Eukaryota</taxon>
        <taxon>Sar</taxon>
        <taxon>Stramenopiles</taxon>
        <taxon>Oomycota</taxon>
        <taxon>Peronosporomycetes</taxon>
        <taxon>Peronosporales</taxon>
        <taxon>Peronosporaceae</taxon>
        <taxon>Phytophthora</taxon>
    </lineage>
</organism>
<name>A0A833T1S3_PHYIN</name>
<protein>
    <submittedName>
        <fullName evidence="1">Uncharacterized protein</fullName>
    </submittedName>
</protein>
<accession>A0A833T1S3</accession>
<evidence type="ECO:0000313" key="1">
    <source>
        <dbReference type="EMBL" id="KAF4040989.1"/>
    </source>
</evidence>
<dbReference type="EMBL" id="WSZM01000134">
    <property type="protein sequence ID" value="KAF4040989.1"/>
    <property type="molecule type" value="Genomic_DNA"/>
</dbReference>